<feature type="chain" id="PRO_5047037777" evidence="1">
    <location>
        <begin position="29"/>
        <end position="400"/>
    </location>
</feature>
<keyword evidence="4" id="KW-1185">Reference proteome</keyword>
<dbReference type="Pfam" id="PF00144">
    <property type="entry name" value="Beta-lactamase"/>
    <property type="match status" value="1"/>
</dbReference>
<dbReference type="SUPFAM" id="SSF56601">
    <property type="entry name" value="beta-lactamase/transpeptidase-like"/>
    <property type="match status" value="1"/>
</dbReference>
<sequence>MKFFRNNKKRIFATVLKSLLALPCTLMAQNNGTAPEVIDLNAKDVSMQWEKNIPYLDKAYISEHPTDMNDDIPVGSLGTDGINKEMILAFAREVATDPNKDRKDKTDSLLISHKGKLIFESYYRRGRQNLPHFQMSITKSYTAFALGRAIQLGYMKMEDLNKPVVDFLKDLDRSKLVEDADKVTLAEAMNMRSGVKLTREKVMKYKNKPELLQGQKQIQAYLSDSVPILQAPRKFAYKASDPAMIMQVLEAVVPGSAADFIKKELMGKMGITEYAWQEDTSGLPKSAAGSSFRSRDMLKMGMLVSNKGKWKDEQLIPEEFMVRATSPISNAYGVNNYGYFCWHRNLKHDGEEYPSIELRGALGQFVFVFPKQDLIVVATAHGVMSLIKDIPNRIIPAIAK</sequence>
<dbReference type="PANTHER" id="PTHR43283">
    <property type="entry name" value="BETA-LACTAMASE-RELATED"/>
    <property type="match status" value="1"/>
</dbReference>
<dbReference type="EMBL" id="CP117812">
    <property type="protein sequence ID" value="WDE97744.1"/>
    <property type="molecule type" value="Genomic_DNA"/>
</dbReference>
<evidence type="ECO:0000259" key="2">
    <source>
        <dbReference type="Pfam" id="PF00144"/>
    </source>
</evidence>
<dbReference type="InterPro" id="IPR012338">
    <property type="entry name" value="Beta-lactam/transpept-like"/>
</dbReference>
<proteinExistence type="predicted"/>
<keyword evidence="3" id="KW-0378">Hydrolase</keyword>
<feature type="signal peptide" evidence="1">
    <location>
        <begin position="1"/>
        <end position="28"/>
    </location>
</feature>
<dbReference type="InterPro" id="IPR001466">
    <property type="entry name" value="Beta-lactam-related"/>
</dbReference>
<protein>
    <submittedName>
        <fullName evidence="3">Serine hydrolase</fullName>
    </submittedName>
</protein>
<name>A0ABY7VVF6_9BACT</name>
<gene>
    <name evidence="3" type="ORF">PQO03_18115</name>
</gene>
<reference evidence="3 4" key="1">
    <citation type="submission" date="2023-02" db="EMBL/GenBank/DDBJ databases">
        <title>Genome sequence of Lentisphaera profundi SAORIC-696.</title>
        <authorList>
            <person name="Kim e."/>
            <person name="Cho J.-C."/>
            <person name="Choi A."/>
            <person name="Kang I."/>
        </authorList>
    </citation>
    <scope>NUCLEOTIDE SEQUENCE [LARGE SCALE GENOMIC DNA]</scope>
    <source>
        <strain evidence="3 4">SAORIC-696</strain>
    </source>
</reference>
<dbReference type="GO" id="GO:0016787">
    <property type="term" value="F:hydrolase activity"/>
    <property type="evidence" value="ECO:0007669"/>
    <property type="project" value="UniProtKB-KW"/>
</dbReference>
<organism evidence="3 4">
    <name type="scientific">Lentisphaera profundi</name>
    <dbReference type="NCBI Taxonomy" id="1658616"/>
    <lineage>
        <taxon>Bacteria</taxon>
        <taxon>Pseudomonadati</taxon>
        <taxon>Lentisphaerota</taxon>
        <taxon>Lentisphaeria</taxon>
        <taxon>Lentisphaerales</taxon>
        <taxon>Lentisphaeraceae</taxon>
        <taxon>Lentisphaera</taxon>
    </lineage>
</organism>
<evidence type="ECO:0000313" key="4">
    <source>
        <dbReference type="Proteomes" id="UP001214250"/>
    </source>
</evidence>
<dbReference type="PANTHER" id="PTHR43283:SF7">
    <property type="entry name" value="BETA-LACTAMASE-RELATED DOMAIN-CONTAINING PROTEIN"/>
    <property type="match status" value="1"/>
</dbReference>
<feature type="domain" description="Beta-lactamase-related" evidence="2">
    <location>
        <begin position="107"/>
        <end position="381"/>
    </location>
</feature>
<evidence type="ECO:0000256" key="1">
    <source>
        <dbReference type="SAM" id="SignalP"/>
    </source>
</evidence>
<evidence type="ECO:0000313" key="3">
    <source>
        <dbReference type="EMBL" id="WDE97744.1"/>
    </source>
</evidence>
<dbReference type="Proteomes" id="UP001214250">
    <property type="component" value="Chromosome 2"/>
</dbReference>
<keyword evidence="1" id="KW-0732">Signal</keyword>
<dbReference type="RefSeq" id="WP_274152317.1">
    <property type="nucleotide sequence ID" value="NZ_CP117812.1"/>
</dbReference>
<dbReference type="Gene3D" id="3.40.710.10">
    <property type="entry name" value="DD-peptidase/beta-lactamase superfamily"/>
    <property type="match status" value="1"/>
</dbReference>
<accession>A0ABY7VVF6</accession>
<dbReference type="InterPro" id="IPR050789">
    <property type="entry name" value="Diverse_Enzym_Activities"/>
</dbReference>